<dbReference type="InterPro" id="IPR050122">
    <property type="entry name" value="RTK"/>
</dbReference>
<dbReference type="GO" id="GO:0001667">
    <property type="term" value="P:ameboidal-type cell migration"/>
    <property type="evidence" value="ECO:0007669"/>
    <property type="project" value="UniProtKB-ARBA"/>
</dbReference>
<dbReference type="VEuPathDB" id="VectorBase:MDOMA2_003325"/>
<dbReference type="Pfam" id="PF07714">
    <property type="entry name" value="PK_Tyr_Ser-Thr"/>
    <property type="match status" value="1"/>
</dbReference>
<evidence type="ECO:0000256" key="17">
    <source>
        <dbReference type="ARBA" id="ARBA00023319"/>
    </source>
</evidence>
<dbReference type="GO" id="GO:0030030">
    <property type="term" value="P:cell projection organization"/>
    <property type="evidence" value="ECO:0007669"/>
    <property type="project" value="UniProtKB-ARBA"/>
</dbReference>
<evidence type="ECO:0000256" key="9">
    <source>
        <dbReference type="ARBA" id="ARBA00022777"/>
    </source>
</evidence>
<evidence type="ECO:0000256" key="22">
    <source>
        <dbReference type="PIRSR" id="PIRSR000628-3"/>
    </source>
</evidence>
<dbReference type="InterPro" id="IPR001245">
    <property type="entry name" value="Ser-Thr/Tyr_kinase_cat_dom"/>
</dbReference>
<dbReference type="GO" id="GO:0090130">
    <property type="term" value="P:tissue migration"/>
    <property type="evidence" value="ECO:0007669"/>
    <property type="project" value="UniProtKB-ARBA"/>
</dbReference>
<dbReference type="GO" id="GO:0001708">
    <property type="term" value="P:cell fate specification"/>
    <property type="evidence" value="ECO:0007669"/>
    <property type="project" value="UniProtKB-ARBA"/>
</dbReference>
<evidence type="ECO:0000256" key="14">
    <source>
        <dbReference type="ARBA" id="ARBA00023157"/>
    </source>
</evidence>
<dbReference type="InterPro" id="IPR008266">
    <property type="entry name" value="Tyr_kinase_AS"/>
</dbReference>
<dbReference type="GO" id="GO:0008284">
    <property type="term" value="P:positive regulation of cell population proliferation"/>
    <property type="evidence" value="ECO:0007669"/>
    <property type="project" value="InterPro"/>
</dbReference>
<dbReference type="GO" id="GO:0008347">
    <property type="term" value="P:glial cell migration"/>
    <property type="evidence" value="ECO:0007669"/>
    <property type="project" value="UniProtKB-ARBA"/>
</dbReference>
<protein>
    <recommendedName>
        <fullName evidence="19">Fibroblast growth factor receptor</fullName>
        <ecNumber evidence="19">2.7.10.1</ecNumber>
    </recommendedName>
</protein>
<evidence type="ECO:0000256" key="8">
    <source>
        <dbReference type="ARBA" id="ARBA00022741"/>
    </source>
</evidence>
<feature type="binding site" evidence="21">
    <location>
        <position position="655"/>
    </location>
    <ligand>
        <name>ATP</name>
        <dbReference type="ChEBI" id="CHEBI:30616"/>
    </ligand>
</feature>
<feature type="region of interest" description="Disordered" evidence="23">
    <location>
        <begin position="50"/>
        <end position="70"/>
    </location>
</feature>
<dbReference type="EC" id="2.7.10.1" evidence="19"/>
<feature type="binding site" evidence="21">
    <location>
        <begin position="576"/>
        <end position="578"/>
    </location>
    <ligand>
        <name>ATP</name>
        <dbReference type="ChEBI" id="CHEBI:30616"/>
    </ligand>
</feature>
<evidence type="ECO:0000256" key="7">
    <source>
        <dbReference type="ARBA" id="ARBA00022737"/>
    </source>
</evidence>
<accession>A0A1I8M3C9</accession>
<feature type="disulfide bond" evidence="22">
    <location>
        <begin position="216"/>
        <end position="264"/>
    </location>
</feature>
<evidence type="ECO:0000256" key="1">
    <source>
        <dbReference type="ARBA" id="ARBA00004167"/>
    </source>
</evidence>
<comment type="catalytic activity">
    <reaction evidence="18 19">
        <text>L-tyrosyl-[protein] + ATP = O-phospho-L-tyrosyl-[protein] + ADP + H(+)</text>
        <dbReference type="Rhea" id="RHEA:10596"/>
        <dbReference type="Rhea" id="RHEA-COMP:10136"/>
        <dbReference type="Rhea" id="RHEA-COMP:20101"/>
        <dbReference type="ChEBI" id="CHEBI:15378"/>
        <dbReference type="ChEBI" id="CHEBI:30616"/>
        <dbReference type="ChEBI" id="CHEBI:46858"/>
        <dbReference type="ChEBI" id="CHEBI:61978"/>
        <dbReference type="ChEBI" id="CHEBI:456216"/>
        <dbReference type="EC" id="2.7.10.1"/>
    </reaction>
</comment>
<dbReference type="InterPro" id="IPR013783">
    <property type="entry name" value="Ig-like_fold"/>
</dbReference>
<dbReference type="SUPFAM" id="SSF56112">
    <property type="entry name" value="Protein kinase-like (PK-like)"/>
    <property type="match status" value="1"/>
</dbReference>
<comment type="similarity">
    <text evidence="19">Belongs to the protein kinase superfamily. Tyr protein kinase family. Fibroblast growth factor receptor subfamily.</text>
</comment>
<dbReference type="FunFam" id="3.30.200.20:FF:000651">
    <property type="entry name" value="Fibroblast growth factor receptor"/>
    <property type="match status" value="1"/>
</dbReference>
<feature type="active site" description="Proton acceptor" evidence="20">
    <location>
        <position position="637"/>
    </location>
</feature>
<dbReference type="VEuPathDB" id="VectorBase:MDOA000829"/>
<dbReference type="GO" id="GO:0048729">
    <property type="term" value="P:tissue morphogenesis"/>
    <property type="evidence" value="ECO:0007669"/>
    <property type="project" value="UniProtKB-ARBA"/>
</dbReference>
<dbReference type="GO" id="GO:0048513">
    <property type="term" value="P:animal organ development"/>
    <property type="evidence" value="ECO:0007669"/>
    <property type="project" value="UniProtKB-ARBA"/>
</dbReference>
<dbReference type="InterPro" id="IPR017441">
    <property type="entry name" value="Protein_kinase_ATP_BS"/>
</dbReference>
<dbReference type="FunFam" id="1.10.510.10:FF:000983">
    <property type="entry name" value="Fibroblast growth factor receptor homolog 2"/>
    <property type="match status" value="1"/>
</dbReference>
<dbReference type="Gene3D" id="3.30.200.20">
    <property type="entry name" value="Phosphorylase Kinase, domain 1"/>
    <property type="match status" value="1"/>
</dbReference>
<dbReference type="PROSITE" id="PS50835">
    <property type="entry name" value="IG_LIKE"/>
    <property type="match status" value="1"/>
</dbReference>
<dbReference type="InterPro" id="IPR013098">
    <property type="entry name" value="Ig_I-set"/>
</dbReference>
<dbReference type="SUPFAM" id="SSF48726">
    <property type="entry name" value="Immunoglobulin"/>
    <property type="match status" value="2"/>
</dbReference>
<dbReference type="Pfam" id="PF07679">
    <property type="entry name" value="I-set"/>
    <property type="match status" value="1"/>
</dbReference>
<keyword evidence="3" id="KW-0597">Phosphoprotein</keyword>
<comment type="subcellular location">
    <subcellularLocation>
        <location evidence="1">Membrane</location>
        <topology evidence="1">Single-pass membrane protein</topology>
    </subcellularLocation>
</comment>
<dbReference type="GO" id="GO:0048468">
    <property type="term" value="P:cell development"/>
    <property type="evidence" value="ECO:0007669"/>
    <property type="project" value="UniProtKB-ARBA"/>
</dbReference>
<dbReference type="InterPro" id="IPR003598">
    <property type="entry name" value="Ig_sub2"/>
</dbReference>
<evidence type="ECO:0000256" key="15">
    <source>
        <dbReference type="ARBA" id="ARBA00023170"/>
    </source>
</evidence>
<dbReference type="PRINTS" id="PR00109">
    <property type="entry name" value="TYRKINASE"/>
</dbReference>
<keyword evidence="4 19" id="KW-0808">Transferase</keyword>
<dbReference type="SMART" id="SM00409">
    <property type="entry name" value="IG"/>
    <property type="match status" value="2"/>
</dbReference>
<dbReference type="SMART" id="SM00408">
    <property type="entry name" value="IGc2"/>
    <property type="match status" value="1"/>
</dbReference>
<keyword evidence="13 19" id="KW-0829">Tyrosine-protein kinase</keyword>
<evidence type="ECO:0000256" key="4">
    <source>
        <dbReference type="ARBA" id="ARBA00022679"/>
    </source>
</evidence>
<evidence type="ECO:0000256" key="12">
    <source>
        <dbReference type="ARBA" id="ARBA00023136"/>
    </source>
</evidence>
<keyword evidence="12 19" id="KW-0472">Membrane</keyword>
<evidence type="ECO:0000256" key="11">
    <source>
        <dbReference type="ARBA" id="ARBA00022989"/>
    </source>
</evidence>
<keyword evidence="9 19" id="KW-0418">Kinase</keyword>
<feature type="binding site" evidence="21">
    <location>
        <position position="528"/>
    </location>
    <ligand>
        <name>ATP</name>
        <dbReference type="ChEBI" id="CHEBI:30616"/>
    </ligand>
</feature>
<keyword evidence="17" id="KW-0393">Immunoglobulin domain</keyword>
<dbReference type="GO" id="GO:0005524">
    <property type="term" value="F:ATP binding"/>
    <property type="evidence" value="ECO:0007669"/>
    <property type="project" value="UniProtKB-UniRule"/>
</dbReference>
<reference evidence="25" key="1">
    <citation type="submission" date="2020-05" db="UniProtKB">
        <authorList>
            <consortium name="EnsemblMetazoa"/>
        </authorList>
    </citation>
    <scope>IDENTIFICATION</scope>
    <source>
        <strain evidence="25">Aabys</strain>
    </source>
</reference>
<evidence type="ECO:0000256" key="6">
    <source>
        <dbReference type="ARBA" id="ARBA00022729"/>
    </source>
</evidence>
<name>A0A1I8M3C9_MUSDO</name>
<dbReference type="GO" id="GO:0045887">
    <property type="term" value="P:positive regulation of synaptic assembly at neuromuscular junction"/>
    <property type="evidence" value="ECO:0007669"/>
    <property type="project" value="UniProtKB-ARBA"/>
</dbReference>
<dbReference type="AlphaFoldDB" id="A0A1I8M3C9"/>
<evidence type="ECO:0000256" key="21">
    <source>
        <dbReference type="PIRSR" id="PIRSR000628-2"/>
    </source>
</evidence>
<dbReference type="InterPro" id="IPR020635">
    <property type="entry name" value="Tyr_kinase_cat_dom"/>
</dbReference>
<feature type="region of interest" description="Disordered" evidence="23">
    <location>
        <begin position="135"/>
        <end position="191"/>
    </location>
</feature>
<dbReference type="eggNOG" id="KOG0200">
    <property type="taxonomic scope" value="Eukaryota"/>
</dbReference>
<dbReference type="PANTHER" id="PTHR24416:SF550">
    <property type="entry name" value="FIBROBLAST GROWTH FACTOR RECEPTOR HOMOLOG 1-RELATED"/>
    <property type="match status" value="1"/>
</dbReference>
<dbReference type="GO" id="GO:0005886">
    <property type="term" value="C:plasma membrane"/>
    <property type="evidence" value="ECO:0007669"/>
    <property type="project" value="TreeGrafter"/>
</dbReference>
<dbReference type="GO" id="GO:0043235">
    <property type="term" value="C:receptor complex"/>
    <property type="evidence" value="ECO:0007669"/>
    <property type="project" value="TreeGrafter"/>
</dbReference>
<feature type="binding site" evidence="21">
    <location>
        <begin position="507"/>
        <end position="513"/>
    </location>
    <ligand>
        <name>ATP</name>
        <dbReference type="ChEBI" id="CHEBI:30616"/>
    </ligand>
</feature>
<keyword evidence="10 19" id="KW-0067">ATP-binding</keyword>
<feature type="compositionally biased region" description="Basic and acidic residues" evidence="23">
    <location>
        <begin position="150"/>
        <end position="163"/>
    </location>
</feature>
<feature type="binding site" evidence="21">
    <location>
        <position position="582"/>
    </location>
    <ligand>
        <name>ATP</name>
        <dbReference type="ChEBI" id="CHEBI:30616"/>
    </ligand>
</feature>
<dbReference type="PANTHER" id="PTHR24416">
    <property type="entry name" value="TYROSINE-PROTEIN KINASE RECEPTOR"/>
    <property type="match status" value="1"/>
</dbReference>
<feature type="binding site" evidence="21">
    <location>
        <position position="641"/>
    </location>
    <ligand>
        <name>ATP</name>
        <dbReference type="ChEBI" id="CHEBI:30616"/>
    </ligand>
</feature>
<dbReference type="InterPro" id="IPR007110">
    <property type="entry name" value="Ig-like_dom"/>
</dbReference>
<evidence type="ECO:0000256" key="10">
    <source>
        <dbReference type="ARBA" id="ARBA00022840"/>
    </source>
</evidence>
<keyword evidence="16" id="KW-0325">Glycoprotein</keyword>
<dbReference type="Gene3D" id="1.10.510.10">
    <property type="entry name" value="Transferase(Phosphotransferase) domain 1"/>
    <property type="match status" value="1"/>
</dbReference>
<evidence type="ECO:0000256" key="3">
    <source>
        <dbReference type="ARBA" id="ARBA00022553"/>
    </source>
</evidence>
<proteinExistence type="inferred from homology"/>
<keyword evidence="5 24" id="KW-0812">Transmembrane</keyword>
<evidence type="ECO:0000256" key="19">
    <source>
        <dbReference type="PIRNR" id="PIRNR000628"/>
    </source>
</evidence>
<dbReference type="InterPro" id="IPR016248">
    <property type="entry name" value="FGF_rcpt_fam"/>
</dbReference>
<keyword evidence="15 19" id="KW-0675">Receptor</keyword>
<dbReference type="FunFam" id="2.60.40.10:FF:000016">
    <property type="entry name" value="Fibroblast growth factor receptor"/>
    <property type="match status" value="1"/>
</dbReference>
<keyword evidence="11 24" id="KW-1133">Transmembrane helix</keyword>
<dbReference type="PROSITE" id="PS00107">
    <property type="entry name" value="PROTEIN_KINASE_ATP"/>
    <property type="match status" value="1"/>
</dbReference>
<dbReference type="InterPro" id="IPR036179">
    <property type="entry name" value="Ig-like_dom_sf"/>
</dbReference>
<dbReference type="GO" id="GO:0022603">
    <property type="term" value="P:regulation of anatomical structure morphogenesis"/>
    <property type="evidence" value="ECO:0007669"/>
    <property type="project" value="UniProtKB-ARBA"/>
</dbReference>
<evidence type="ECO:0000256" key="23">
    <source>
        <dbReference type="SAM" id="MobiDB-lite"/>
    </source>
</evidence>
<dbReference type="PROSITE" id="PS00109">
    <property type="entry name" value="PROTEIN_KINASE_TYR"/>
    <property type="match status" value="1"/>
</dbReference>
<evidence type="ECO:0000256" key="13">
    <source>
        <dbReference type="ARBA" id="ARBA00023137"/>
    </source>
</evidence>
<keyword evidence="6" id="KW-0732">Signal</keyword>
<evidence type="ECO:0000256" key="16">
    <source>
        <dbReference type="ARBA" id="ARBA00023180"/>
    </source>
</evidence>
<keyword evidence="2" id="KW-0217">Developmental protein</keyword>
<feature type="transmembrane region" description="Helical" evidence="24">
    <location>
        <begin position="394"/>
        <end position="418"/>
    </location>
</feature>
<evidence type="ECO:0000256" key="24">
    <source>
        <dbReference type="SAM" id="Phobius"/>
    </source>
</evidence>
<dbReference type="PROSITE" id="PS50011">
    <property type="entry name" value="PROTEIN_KINASE_DOM"/>
    <property type="match status" value="1"/>
</dbReference>
<dbReference type="SMART" id="SM00219">
    <property type="entry name" value="TyrKc"/>
    <property type="match status" value="1"/>
</dbReference>
<keyword evidence="14 22" id="KW-1015">Disulfide bond</keyword>
<dbReference type="Gene3D" id="2.60.40.10">
    <property type="entry name" value="Immunoglobulins"/>
    <property type="match status" value="2"/>
</dbReference>
<evidence type="ECO:0000256" key="20">
    <source>
        <dbReference type="PIRSR" id="PIRSR000628-1"/>
    </source>
</evidence>
<organism evidence="25">
    <name type="scientific">Musca domestica</name>
    <name type="common">House fly</name>
    <dbReference type="NCBI Taxonomy" id="7370"/>
    <lineage>
        <taxon>Eukaryota</taxon>
        <taxon>Metazoa</taxon>
        <taxon>Ecdysozoa</taxon>
        <taxon>Arthropoda</taxon>
        <taxon>Hexapoda</taxon>
        <taxon>Insecta</taxon>
        <taxon>Pterygota</taxon>
        <taxon>Neoptera</taxon>
        <taxon>Endopterygota</taxon>
        <taxon>Diptera</taxon>
        <taxon>Brachycera</taxon>
        <taxon>Muscomorpha</taxon>
        <taxon>Muscoidea</taxon>
        <taxon>Muscidae</taxon>
        <taxon>Musca</taxon>
    </lineage>
</organism>
<keyword evidence="7" id="KW-0677">Repeat</keyword>
<dbReference type="InterPro" id="IPR011009">
    <property type="entry name" value="Kinase-like_dom_sf"/>
</dbReference>
<feature type="disulfide bond" evidence="22">
    <location>
        <begin position="310"/>
        <end position="360"/>
    </location>
</feature>
<sequence length="809" mass="91628">MILEERVPNQQKHQSLLLEYLNIDERERTHVAKDHSIEAAAASSCLERKVKNNSKKKSPPVPFNSLATDTQSNTLSSPIMALTTKCHSVKQTTKTMKFFTSQRCLVFGITLLVGFLALHTQSVEAMARRNYQPEPIDYDDYGYSSPNMDIQKRSDSLRDNKDNNDDDGGGGGGVASADGERDAVNENGDFMPRFKNPKNLRNIFPKPSGSFIQLSCPAIGRPEPNITWLLNGTKIARNMGRVKKTKWAINMEDLVPSDSGFYTCKVCNPLGCINHTTKLHISDRVNHKPIILTAPKNLTLFINESGEMTCKYLSDLFSVKSWTFTPCNATACSQNTTVVDGDDVLKFENVTQDQEGWYTCMEMNGLGKSWNNAYLRVLDPTEAIVPKVIRSQTLWEVVVATVILLMLLLLAIFIYYVWRKMKHEKLLKQRIETVHQWTKKVIVLKPASGDSSGSMDAMIMPVVKIEKQRTTVQQSSNSEPAPFNEYEFPLDSNWEIPRNTLILGATLGEGAFGRVVMAEVNNSIVAVKMVKEGHTDDDIASLVREMEVMKIIGKHINIINLLGCCSQNGPLYVIVEFAPHGNLKDFLNKNRPIKDYDKEGNLSPPEHHLTEKHLISFAFQIARGMEYLASRRCIHRDLAARNVLVSDDYVMKIADFGLARDIQDTDYYRKNTNGRLPIKWMAPESLQEKFYDSQSDVWSYGILLWEIMTFGAQPYPTIMSAEELYSYLMSGQRMEKPAKCSLNIYMLMRQCWHFDGNARPTFSEIVENLDKLLLSNEDYLDVAVANLETPPSSSDEEESDAESMRYHYK</sequence>
<dbReference type="InterPro" id="IPR000719">
    <property type="entry name" value="Prot_kinase_dom"/>
</dbReference>
<feature type="transmembrane region" description="Helical" evidence="24">
    <location>
        <begin position="104"/>
        <end position="123"/>
    </location>
</feature>
<dbReference type="InterPro" id="IPR003599">
    <property type="entry name" value="Ig_sub"/>
</dbReference>
<feature type="region of interest" description="Disordered" evidence="23">
    <location>
        <begin position="786"/>
        <end position="809"/>
    </location>
</feature>
<dbReference type="GO" id="GO:0005007">
    <property type="term" value="F:fibroblast growth factor receptor activity"/>
    <property type="evidence" value="ECO:0007669"/>
    <property type="project" value="InterPro"/>
</dbReference>
<dbReference type="PIRSF" id="PIRSF000628">
    <property type="entry name" value="FGFR"/>
    <property type="match status" value="1"/>
</dbReference>
<dbReference type="GO" id="GO:0003006">
    <property type="term" value="P:developmental process involved in reproduction"/>
    <property type="evidence" value="ECO:0007669"/>
    <property type="project" value="UniProtKB-ARBA"/>
</dbReference>
<evidence type="ECO:0000313" key="25">
    <source>
        <dbReference type="EnsemblMetazoa" id="MDOA000829-PA"/>
    </source>
</evidence>
<evidence type="ECO:0000256" key="18">
    <source>
        <dbReference type="ARBA" id="ARBA00051243"/>
    </source>
</evidence>
<dbReference type="STRING" id="7370.A0A1I8M3C9"/>
<evidence type="ECO:0000256" key="2">
    <source>
        <dbReference type="ARBA" id="ARBA00022473"/>
    </source>
</evidence>
<keyword evidence="8 19" id="KW-0547">Nucleotide-binding</keyword>
<evidence type="ECO:0000256" key="5">
    <source>
        <dbReference type="ARBA" id="ARBA00022692"/>
    </source>
</evidence>
<dbReference type="EnsemblMetazoa" id="MDOA000829-RA">
    <property type="protein sequence ID" value="MDOA000829-PA"/>
    <property type="gene ID" value="MDOA000829"/>
</dbReference>